<dbReference type="Pfam" id="PF17906">
    <property type="entry name" value="HTH_48"/>
    <property type="match status" value="1"/>
</dbReference>
<proteinExistence type="predicted"/>
<dbReference type="PANTHER" id="PTHR46060">
    <property type="entry name" value="MARINER MOS1 TRANSPOSASE-LIKE PROTEIN"/>
    <property type="match status" value="1"/>
</dbReference>
<feature type="domain" description="Mos1 transposase HTH" evidence="1">
    <location>
        <begin position="2"/>
        <end position="29"/>
    </location>
</feature>
<sequence>MKKIGAVYSEDTLSKSTARKWFARFRTGNFDVKSEPRSGRPITEKSDEIMEKVERDKHVSSVEIARELGLCRTLLMV</sequence>
<accession>A0A6P3WQM9</accession>
<dbReference type="OrthoDB" id="7551951at2759"/>
<keyword evidence="2" id="KW-1185">Reference proteome</keyword>
<dbReference type="AlphaFoldDB" id="A0A6P3WQM9"/>
<evidence type="ECO:0000313" key="2">
    <source>
        <dbReference type="Proteomes" id="UP000515204"/>
    </source>
</evidence>
<dbReference type="GeneID" id="106741173"/>
<dbReference type="KEGG" id="dqu:106741173"/>
<organism evidence="2 3">
    <name type="scientific">Dinoponera quadriceps</name>
    <name type="common">South American ant</name>
    <dbReference type="NCBI Taxonomy" id="609295"/>
    <lineage>
        <taxon>Eukaryota</taxon>
        <taxon>Metazoa</taxon>
        <taxon>Ecdysozoa</taxon>
        <taxon>Arthropoda</taxon>
        <taxon>Hexapoda</taxon>
        <taxon>Insecta</taxon>
        <taxon>Pterygota</taxon>
        <taxon>Neoptera</taxon>
        <taxon>Endopterygota</taxon>
        <taxon>Hymenoptera</taxon>
        <taxon>Apocrita</taxon>
        <taxon>Aculeata</taxon>
        <taxon>Formicoidea</taxon>
        <taxon>Formicidae</taxon>
        <taxon>Ponerinae</taxon>
        <taxon>Ponerini</taxon>
        <taxon>Dinoponera</taxon>
    </lineage>
</organism>
<evidence type="ECO:0000313" key="3">
    <source>
        <dbReference type="RefSeq" id="XP_014468373.1"/>
    </source>
</evidence>
<dbReference type="Proteomes" id="UP000515204">
    <property type="component" value="Unplaced"/>
</dbReference>
<dbReference type="InterPro" id="IPR041426">
    <property type="entry name" value="Mos1_HTH"/>
</dbReference>
<dbReference type="Gene3D" id="1.10.10.1450">
    <property type="match status" value="1"/>
</dbReference>
<dbReference type="RefSeq" id="XP_014468373.1">
    <property type="nucleotide sequence ID" value="XM_014612887.1"/>
</dbReference>
<dbReference type="InterPro" id="IPR052709">
    <property type="entry name" value="Transposase-MT_Hybrid"/>
</dbReference>
<name>A0A6P3WQM9_DINQU</name>
<evidence type="ECO:0000259" key="1">
    <source>
        <dbReference type="Pfam" id="PF17906"/>
    </source>
</evidence>
<protein>
    <recommendedName>
        <fullName evidence="1">Mos1 transposase HTH domain-containing protein</fullName>
    </recommendedName>
</protein>
<reference evidence="3" key="1">
    <citation type="submission" date="2025-08" db="UniProtKB">
        <authorList>
            <consortium name="RefSeq"/>
        </authorList>
    </citation>
    <scope>IDENTIFICATION</scope>
</reference>
<dbReference type="PANTHER" id="PTHR46060:SF1">
    <property type="entry name" value="MARINER MOS1 TRANSPOSASE-LIKE PROTEIN"/>
    <property type="match status" value="1"/>
</dbReference>
<gene>
    <name evidence="3" type="primary">LOC106741173</name>
</gene>